<accession>A0A6F8ZJZ1</accession>
<dbReference type="Proteomes" id="UP000503399">
    <property type="component" value="Chromosome"/>
</dbReference>
<proteinExistence type="predicted"/>
<dbReference type="AlphaFoldDB" id="A0A6F8ZJZ1"/>
<evidence type="ECO:0000313" key="2">
    <source>
        <dbReference type="EMBL" id="CAB1129984.1"/>
    </source>
</evidence>
<dbReference type="InterPro" id="IPR023210">
    <property type="entry name" value="NADP_OxRdtase_dom"/>
</dbReference>
<dbReference type="Pfam" id="PF00248">
    <property type="entry name" value="Aldo_ket_red"/>
    <property type="match status" value="1"/>
</dbReference>
<name>A0A6F8ZJZ1_9FIRM</name>
<evidence type="ECO:0000259" key="1">
    <source>
        <dbReference type="Pfam" id="PF00248"/>
    </source>
</evidence>
<dbReference type="PANTHER" id="PTHR43312">
    <property type="entry name" value="D-THREO-ALDOSE 1-DEHYDROGENASE"/>
    <property type="match status" value="1"/>
</dbReference>
<dbReference type="KEGG" id="hfv:R50_2487"/>
<dbReference type="Gene3D" id="3.20.20.100">
    <property type="entry name" value="NADP-dependent oxidoreductase domain"/>
    <property type="match status" value="1"/>
</dbReference>
<gene>
    <name evidence="2" type="ORF">R50_2487</name>
</gene>
<protein>
    <submittedName>
        <fullName evidence="2">Putative Predicted oxidoreductase</fullName>
    </submittedName>
</protein>
<dbReference type="InterPro" id="IPR053135">
    <property type="entry name" value="AKR2_Oxidoreductase"/>
</dbReference>
<dbReference type="PANTHER" id="PTHR43312:SF1">
    <property type="entry name" value="NADP-DEPENDENT OXIDOREDUCTASE DOMAIN-CONTAINING PROTEIN"/>
    <property type="match status" value="1"/>
</dbReference>
<dbReference type="SUPFAM" id="SSF51430">
    <property type="entry name" value="NAD(P)-linked oxidoreductase"/>
    <property type="match status" value="1"/>
</dbReference>
<dbReference type="EMBL" id="LR778114">
    <property type="protein sequence ID" value="CAB1129984.1"/>
    <property type="molecule type" value="Genomic_DNA"/>
</dbReference>
<evidence type="ECO:0000313" key="3">
    <source>
        <dbReference type="Proteomes" id="UP000503399"/>
    </source>
</evidence>
<organism evidence="2 3">
    <name type="scientific">Candidatus Hydrogenisulfobacillus filiaventi</name>
    <dbReference type="NCBI Taxonomy" id="2707344"/>
    <lineage>
        <taxon>Bacteria</taxon>
        <taxon>Bacillati</taxon>
        <taxon>Bacillota</taxon>
        <taxon>Clostridia</taxon>
        <taxon>Eubacteriales</taxon>
        <taxon>Clostridiales Family XVII. Incertae Sedis</taxon>
        <taxon>Candidatus Hydrogenisulfobacillus</taxon>
    </lineage>
</organism>
<reference evidence="2 3" key="1">
    <citation type="submission" date="2020-02" db="EMBL/GenBank/DDBJ databases">
        <authorList>
            <person name="Hogendoorn C."/>
        </authorList>
    </citation>
    <scope>NUCLEOTIDE SEQUENCE [LARGE SCALE GENOMIC DNA]</scope>
    <source>
        <strain evidence="2">R501</strain>
    </source>
</reference>
<dbReference type="InterPro" id="IPR036812">
    <property type="entry name" value="NAD(P)_OxRdtase_dom_sf"/>
</dbReference>
<feature type="domain" description="NADP-dependent oxidoreductase" evidence="1">
    <location>
        <begin position="15"/>
        <end position="273"/>
    </location>
</feature>
<keyword evidence="3" id="KW-1185">Reference proteome</keyword>
<sequence length="282" mass="29442">MERRPLGTTGLVVPRLGLGTRGLGMESGIGSRRAPPGPEAAAALVRGAAAAGVTLFETSPAYGDSESRLGRALSGVPQPVLLVTRASPGPGLPASLAASSRRLGREPDLLLLDCGPETGPREVRAALQVLADRGWRRPVGVSPAAGHDPARLQPLLEEPGVAVVAVTYHLLDRRAEEVLTAADQGGVGALILGPLARGWLTPRARDLLPTHPQEAGQVDPYLELVGHDYQALEALALAFAGRHASVAALVVGTRNLAHLEEAVSALERPVDPEWLEWALAWG</sequence>